<evidence type="ECO:0000256" key="3">
    <source>
        <dbReference type="ARBA" id="ARBA00023172"/>
    </source>
</evidence>
<dbReference type="Proteomes" id="UP001242811">
    <property type="component" value="Unassembled WGS sequence"/>
</dbReference>
<dbReference type="InterPro" id="IPR044068">
    <property type="entry name" value="CB"/>
</dbReference>
<dbReference type="SUPFAM" id="SSF56349">
    <property type="entry name" value="DNA breaking-rejoining enzymes"/>
    <property type="match status" value="1"/>
</dbReference>
<organism evidence="7 8">
    <name type="scientific">Paenibacillus brasilensis</name>
    <dbReference type="NCBI Taxonomy" id="128574"/>
    <lineage>
        <taxon>Bacteria</taxon>
        <taxon>Bacillati</taxon>
        <taxon>Bacillota</taxon>
        <taxon>Bacilli</taxon>
        <taxon>Bacillales</taxon>
        <taxon>Paenibacillaceae</taxon>
        <taxon>Paenibacillus</taxon>
    </lineage>
</organism>
<dbReference type="EMBL" id="JAUSWA010000047">
    <property type="protein sequence ID" value="MDQ0496900.1"/>
    <property type="molecule type" value="Genomic_DNA"/>
</dbReference>
<dbReference type="Pfam" id="PF13495">
    <property type="entry name" value="Phage_int_SAM_4"/>
    <property type="match status" value="1"/>
</dbReference>
<accession>A0ABU0L6I0</accession>
<feature type="domain" description="Core-binding (CB)" evidence="6">
    <location>
        <begin position="1"/>
        <end position="87"/>
    </location>
</feature>
<dbReference type="InterPro" id="IPR004107">
    <property type="entry name" value="Integrase_SAM-like_N"/>
</dbReference>
<dbReference type="Pfam" id="PF00589">
    <property type="entry name" value="Phage_integrase"/>
    <property type="match status" value="1"/>
</dbReference>
<feature type="domain" description="Tyr recombinase" evidence="5">
    <location>
        <begin position="110"/>
        <end position="287"/>
    </location>
</feature>
<reference evidence="7 8" key="1">
    <citation type="submission" date="2023-07" db="EMBL/GenBank/DDBJ databases">
        <title>Genomic Encyclopedia of Type Strains, Phase IV (KMG-IV): sequencing the most valuable type-strain genomes for metagenomic binning, comparative biology and taxonomic classification.</title>
        <authorList>
            <person name="Goeker M."/>
        </authorList>
    </citation>
    <scope>NUCLEOTIDE SEQUENCE [LARGE SCALE GENOMIC DNA]</scope>
    <source>
        <strain evidence="7 8">DSM 14914</strain>
    </source>
</reference>
<comment type="caution">
    <text evidence="7">The sequence shown here is derived from an EMBL/GenBank/DDBJ whole genome shotgun (WGS) entry which is preliminary data.</text>
</comment>
<sequence>MGVVEMIQAFEEYLRQEEKSLNTIKSYILNVNGFMKWFDESKGMEFKKLHRENVKDYISYLKTVKKLALVSINAKISALIKFNDYLIESGVQTEVAINKKDMLKIQRQYASLATVGLADVEKFRQLVLEHESKRNYAIVSLLAYCGLRISESLNIRMTDFNLTSRELIVSEGKGKKTRTVFMGDKARTAIQSWIKECSDKGITSNYLFPSNRGGKLDRTVINKLFNKYSAIVGKEITPHDLRHFFCSYALENDMPVHEVANQAGHSSIHTTLLYANPTKQKMIEKMNRL</sequence>
<keyword evidence="8" id="KW-1185">Reference proteome</keyword>
<dbReference type="PANTHER" id="PTHR30349">
    <property type="entry name" value="PHAGE INTEGRASE-RELATED"/>
    <property type="match status" value="1"/>
</dbReference>
<name>A0ABU0L6I0_9BACL</name>
<keyword evidence="2 4" id="KW-0238">DNA-binding</keyword>
<evidence type="ECO:0000259" key="5">
    <source>
        <dbReference type="PROSITE" id="PS51898"/>
    </source>
</evidence>
<evidence type="ECO:0000313" key="8">
    <source>
        <dbReference type="Proteomes" id="UP001242811"/>
    </source>
</evidence>
<dbReference type="CDD" id="cd00397">
    <property type="entry name" value="DNA_BRE_C"/>
    <property type="match status" value="1"/>
</dbReference>
<protein>
    <submittedName>
        <fullName evidence="7">Site-specific recombinase XerD</fullName>
    </submittedName>
</protein>
<dbReference type="InterPro" id="IPR011010">
    <property type="entry name" value="DNA_brk_join_enz"/>
</dbReference>
<evidence type="ECO:0000313" key="7">
    <source>
        <dbReference type="EMBL" id="MDQ0496900.1"/>
    </source>
</evidence>
<dbReference type="Gene3D" id="1.10.150.130">
    <property type="match status" value="1"/>
</dbReference>
<dbReference type="PROSITE" id="PS51898">
    <property type="entry name" value="TYR_RECOMBINASE"/>
    <property type="match status" value="1"/>
</dbReference>
<keyword evidence="3" id="KW-0233">DNA recombination</keyword>
<evidence type="ECO:0000256" key="2">
    <source>
        <dbReference type="ARBA" id="ARBA00023125"/>
    </source>
</evidence>
<dbReference type="PROSITE" id="PS51900">
    <property type="entry name" value="CB"/>
    <property type="match status" value="1"/>
</dbReference>
<dbReference type="InterPro" id="IPR010998">
    <property type="entry name" value="Integrase_recombinase_N"/>
</dbReference>
<evidence type="ECO:0000256" key="1">
    <source>
        <dbReference type="ARBA" id="ARBA00022908"/>
    </source>
</evidence>
<evidence type="ECO:0000259" key="6">
    <source>
        <dbReference type="PROSITE" id="PS51900"/>
    </source>
</evidence>
<dbReference type="InterPro" id="IPR013762">
    <property type="entry name" value="Integrase-like_cat_sf"/>
</dbReference>
<dbReference type="Gene3D" id="1.10.443.10">
    <property type="entry name" value="Intergrase catalytic core"/>
    <property type="match status" value="1"/>
</dbReference>
<dbReference type="InterPro" id="IPR050090">
    <property type="entry name" value="Tyrosine_recombinase_XerCD"/>
</dbReference>
<dbReference type="InterPro" id="IPR002104">
    <property type="entry name" value="Integrase_catalytic"/>
</dbReference>
<evidence type="ECO:0000256" key="4">
    <source>
        <dbReference type="PROSITE-ProRule" id="PRU01248"/>
    </source>
</evidence>
<gene>
    <name evidence="7" type="ORF">QOZ95_005100</name>
</gene>
<dbReference type="PANTHER" id="PTHR30349:SF81">
    <property type="entry name" value="TYROSINE RECOMBINASE XERC"/>
    <property type="match status" value="1"/>
</dbReference>
<keyword evidence="1" id="KW-0229">DNA integration</keyword>
<proteinExistence type="predicted"/>